<dbReference type="PROSITE" id="PS51671">
    <property type="entry name" value="ACT"/>
    <property type="match status" value="1"/>
</dbReference>
<dbReference type="Proteomes" id="UP000506160">
    <property type="component" value="Unassembled WGS sequence"/>
</dbReference>
<dbReference type="InterPro" id="IPR045865">
    <property type="entry name" value="ACT-like_dom_sf"/>
</dbReference>
<sequence>MGLNQLTIIAHNQLGILERILRVIRHRGGRITAINMQLRESNIININIVLESQRPIELLKKQLIKLVDVINIDDEHYSNNH</sequence>
<evidence type="ECO:0000313" key="2">
    <source>
        <dbReference type="EMBL" id="TEA26416.1"/>
    </source>
</evidence>
<dbReference type="Pfam" id="PF13710">
    <property type="entry name" value="ACT_5"/>
    <property type="match status" value="1"/>
</dbReference>
<proteinExistence type="predicted"/>
<organism evidence="2 3">
    <name type="scientific">Candidatus Schmidhempelia bombi str. Bimp</name>
    <dbReference type="NCBI Taxonomy" id="1387197"/>
    <lineage>
        <taxon>Bacteria</taxon>
        <taxon>Pseudomonadati</taxon>
        <taxon>Pseudomonadota</taxon>
        <taxon>Gammaproteobacteria</taxon>
        <taxon>Orbales</taxon>
        <taxon>Orbaceae</taxon>
        <taxon>Candidatus Schmidhempelia</taxon>
    </lineage>
</organism>
<keyword evidence="2" id="KW-0808">Transferase</keyword>
<dbReference type="InterPro" id="IPR002912">
    <property type="entry name" value="ACT_dom"/>
</dbReference>
<accession>A0AB94IAK7</accession>
<feature type="domain" description="ACT" evidence="1">
    <location>
        <begin position="5"/>
        <end position="77"/>
    </location>
</feature>
<dbReference type="RefSeq" id="WP_133459337.1">
    <property type="nucleotide sequence ID" value="NZ_AWGA01000087.1"/>
</dbReference>
<comment type="caution">
    <text evidence="2">The sequence shown here is derived from an EMBL/GenBank/DDBJ whole genome shotgun (WGS) entry which is preliminary data.</text>
</comment>
<gene>
    <name evidence="2" type="primary">ilvM</name>
    <name evidence="2" type="ORF">O970_08815</name>
</gene>
<dbReference type="EC" id="2.2.1.6" evidence="2"/>
<dbReference type="NCBIfam" id="NF008362">
    <property type="entry name" value="PRK11152.1"/>
    <property type="match status" value="1"/>
</dbReference>
<protein>
    <submittedName>
        <fullName evidence="2">Acetolactate synthase 2 small subunit</fullName>
        <ecNumber evidence="2">2.2.1.6</ecNumber>
    </submittedName>
</protein>
<evidence type="ECO:0000259" key="1">
    <source>
        <dbReference type="PROSITE" id="PS51671"/>
    </source>
</evidence>
<evidence type="ECO:0000313" key="3">
    <source>
        <dbReference type="Proteomes" id="UP000506160"/>
    </source>
</evidence>
<name>A0AB94IAK7_9GAMM</name>
<dbReference type="EMBL" id="AWGA01000087">
    <property type="protein sequence ID" value="TEA26416.1"/>
    <property type="molecule type" value="Genomic_DNA"/>
</dbReference>
<reference evidence="2 3" key="1">
    <citation type="journal article" date="2014" name="Appl. Environ. Microbiol.">
        <title>Genomic features of a bumble bee symbiont reflect its host environment.</title>
        <authorList>
            <person name="Martinson V.G."/>
            <person name="Magoc T."/>
            <person name="Koch H."/>
            <person name="Salzberg S.L."/>
            <person name="Moran N.A."/>
        </authorList>
    </citation>
    <scope>NUCLEOTIDE SEQUENCE [LARGE SCALE GENOMIC DNA]</scope>
    <source>
        <strain evidence="2 3">Bimp</strain>
    </source>
</reference>
<keyword evidence="3" id="KW-1185">Reference proteome</keyword>
<dbReference type="Gene3D" id="3.30.70.260">
    <property type="match status" value="1"/>
</dbReference>
<dbReference type="SUPFAM" id="SSF55021">
    <property type="entry name" value="ACT-like"/>
    <property type="match status" value="1"/>
</dbReference>
<dbReference type="GO" id="GO:0003984">
    <property type="term" value="F:acetolactate synthase activity"/>
    <property type="evidence" value="ECO:0007669"/>
    <property type="project" value="UniProtKB-EC"/>
</dbReference>
<dbReference type="AlphaFoldDB" id="A0AB94IAK7"/>